<feature type="compositionally biased region" description="Low complexity" evidence="2">
    <location>
        <begin position="371"/>
        <end position="385"/>
    </location>
</feature>
<sequence length="865" mass="96746">MARDGPQAGAPLHFELYTEEDDDNYMRWKWISKKEARRVLRGIDPQLLLRSGLNDALRMDWSRSEEGTEFVKEFVLNWDDTTGRSTVDGEIVPLNVNVIREVFGLEEGRTVPRSARQHEDLSDWVPERSKTQKTWFANDVFMPEWRPIIQLINVVLLGKQKPLEVTDVFLYILKNKVGPASLNEDLDWASYFKEKIREEIRACKKQMMAAGKRKIRPTCIGIVVLHILRVRGIIDDGQLVRSDSDESVEPAGDRATNTTTSDDRSPQGGEDRAATFADSPERSPQGGQDRANTSADSRVRSPQGGQDRAITYADNPVRSPQGGQDRATTSADSPLTSQQGVQDAGSPGNGRSGDTVGEGGVSATSPNRALPCSPVRGSSGSPSSGDADGTLPHTSTSPDLRRASISSPDSEVPVARPTTSPDHSTTDRGQGDDVGVHEISPATADADEIEERTACVNSMEALARRERSVVAELSTLRGEWVSEKKQLNTKIEELKFALDTAAKVRQTALSQEEKHSLLNEIEVLRSARDSAAQSRVNNGQPDETQKLLKEIEDLRSAAASGARQREEETNRWDRARLLMEEDKLLLIKESEDLRSAAEIREEEKAELERSIKLAEEDRQKLVKEIEDLFAASANVARERDEERKQWDSTKAELMEQIRDQDPELSGSRLDQLKQDRKKLENEIRVLEEVSVLRAFFVCAPIAVWAVHEKLRLAELSNAEFTGDEYTGSFKTPEVDMADLSEADRARFELVQQKGGGAFSCRRKTPRGPTLWNQNVLLPVLDKLRFHRQDLRSFVEANWQTAQAQEPFGRLAGYWGNLDARDEEFLWSNCTAKDRSHFRGRLDEHKIKLAAQTATDLVMADTTQPS</sequence>
<dbReference type="EMBL" id="JBJQOH010000006">
    <property type="protein sequence ID" value="KAL3684884.1"/>
    <property type="molecule type" value="Genomic_DNA"/>
</dbReference>
<feature type="compositionally biased region" description="Basic and acidic residues" evidence="2">
    <location>
        <begin position="261"/>
        <end position="273"/>
    </location>
</feature>
<protein>
    <submittedName>
        <fullName evidence="3">Uncharacterized protein</fullName>
    </submittedName>
</protein>
<evidence type="ECO:0000313" key="4">
    <source>
        <dbReference type="Proteomes" id="UP001633002"/>
    </source>
</evidence>
<dbReference type="AlphaFoldDB" id="A0ABD3H2U6"/>
<feature type="region of interest" description="Disordered" evidence="2">
    <location>
        <begin position="241"/>
        <end position="447"/>
    </location>
</feature>
<evidence type="ECO:0000313" key="3">
    <source>
        <dbReference type="EMBL" id="KAL3684884.1"/>
    </source>
</evidence>
<reference evidence="3 4" key="1">
    <citation type="submission" date="2024-09" db="EMBL/GenBank/DDBJ databases">
        <title>Chromosome-scale assembly of Riccia sorocarpa.</title>
        <authorList>
            <person name="Paukszto L."/>
        </authorList>
    </citation>
    <scope>NUCLEOTIDE SEQUENCE [LARGE SCALE GENOMIC DNA]</scope>
    <source>
        <strain evidence="3">LP-2024</strain>
        <tissue evidence="3">Aerial parts of the thallus</tissue>
    </source>
</reference>
<proteinExistence type="predicted"/>
<dbReference type="Proteomes" id="UP001633002">
    <property type="component" value="Unassembled WGS sequence"/>
</dbReference>
<feature type="compositionally biased region" description="Basic and acidic residues" evidence="2">
    <location>
        <begin position="424"/>
        <end position="436"/>
    </location>
</feature>
<feature type="compositionally biased region" description="Gly residues" evidence="2">
    <location>
        <begin position="347"/>
        <end position="360"/>
    </location>
</feature>
<gene>
    <name evidence="3" type="ORF">R1sor_002906</name>
</gene>
<organism evidence="3 4">
    <name type="scientific">Riccia sorocarpa</name>
    <dbReference type="NCBI Taxonomy" id="122646"/>
    <lineage>
        <taxon>Eukaryota</taxon>
        <taxon>Viridiplantae</taxon>
        <taxon>Streptophyta</taxon>
        <taxon>Embryophyta</taxon>
        <taxon>Marchantiophyta</taxon>
        <taxon>Marchantiopsida</taxon>
        <taxon>Marchantiidae</taxon>
        <taxon>Marchantiales</taxon>
        <taxon>Ricciaceae</taxon>
        <taxon>Riccia</taxon>
    </lineage>
</organism>
<feature type="compositionally biased region" description="Polar residues" evidence="2">
    <location>
        <begin position="392"/>
        <end position="409"/>
    </location>
</feature>
<evidence type="ECO:0000256" key="1">
    <source>
        <dbReference type="SAM" id="Coils"/>
    </source>
</evidence>
<feature type="compositionally biased region" description="Polar residues" evidence="2">
    <location>
        <begin position="326"/>
        <end position="341"/>
    </location>
</feature>
<keyword evidence="1" id="KW-0175">Coiled coil</keyword>
<name>A0ABD3H2U6_9MARC</name>
<evidence type="ECO:0000256" key="2">
    <source>
        <dbReference type="SAM" id="MobiDB-lite"/>
    </source>
</evidence>
<accession>A0ABD3H2U6</accession>
<feature type="coiled-coil region" evidence="1">
    <location>
        <begin position="590"/>
        <end position="631"/>
    </location>
</feature>
<comment type="caution">
    <text evidence="3">The sequence shown here is derived from an EMBL/GenBank/DDBJ whole genome shotgun (WGS) entry which is preliminary data.</text>
</comment>
<keyword evidence="4" id="KW-1185">Reference proteome</keyword>